<dbReference type="Proteomes" id="UP000176198">
    <property type="component" value="Unassembled WGS sequence"/>
</dbReference>
<proteinExistence type="predicted"/>
<dbReference type="EMBL" id="MGFJ01000036">
    <property type="protein sequence ID" value="OGM01855.1"/>
    <property type="molecule type" value="Genomic_DNA"/>
</dbReference>
<accession>A0A1F7WIF9</accession>
<evidence type="ECO:0000313" key="2">
    <source>
        <dbReference type="Proteomes" id="UP000176198"/>
    </source>
</evidence>
<gene>
    <name evidence="1" type="ORF">A2115_00170</name>
</gene>
<dbReference type="Pfam" id="PF18979">
    <property type="entry name" value="DUF5715"/>
    <property type="match status" value="1"/>
</dbReference>
<reference evidence="1 2" key="1">
    <citation type="journal article" date="2016" name="Nat. Commun.">
        <title>Thousands of microbial genomes shed light on interconnected biogeochemical processes in an aquifer system.</title>
        <authorList>
            <person name="Anantharaman K."/>
            <person name="Brown C.T."/>
            <person name="Hug L.A."/>
            <person name="Sharon I."/>
            <person name="Castelle C.J."/>
            <person name="Probst A.J."/>
            <person name="Thomas B.C."/>
            <person name="Singh A."/>
            <person name="Wilkins M.J."/>
            <person name="Karaoz U."/>
            <person name="Brodie E.L."/>
            <person name="Williams K.H."/>
            <person name="Hubbard S.S."/>
            <person name="Banfield J.F."/>
        </authorList>
    </citation>
    <scope>NUCLEOTIDE SEQUENCE [LARGE SCALE GENOMIC DNA]</scope>
</reference>
<protein>
    <submittedName>
        <fullName evidence="1">Uncharacterized protein</fullName>
    </submittedName>
</protein>
<dbReference type="AlphaFoldDB" id="A0A1F7WIF9"/>
<evidence type="ECO:0000313" key="1">
    <source>
        <dbReference type="EMBL" id="OGM01855.1"/>
    </source>
</evidence>
<dbReference type="InterPro" id="IPR043769">
    <property type="entry name" value="DUF5715"/>
</dbReference>
<name>A0A1F7WIF9_9BACT</name>
<dbReference type="InterPro" id="IPR009045">
    <property type="entry name" value="Zn_M74/Hedgehog-like"/>
</dbReference>
<dbReference type="SUPFAM" id="SSF55166">
    <property type="entry name" value="Hedgehog/DD-peptidase"/>
    <property type="match status" value="1"/>
</dbReference>
<dbReference type="STRING" id="1802471.A2115_00170"/>
<organism evidence="1 2">
    <name type="scientific">Candidatus Woesebacteria bacterium GWA1_41_8</name>
    <dbReference type="NCBI Taxonomy" id="1802471"/>
    <lineage>
        <taxon>Bacteria</taxon>
        <taxon>Candidatus Woeseibacteriota</taxon>
    </lineage>
</organism>
<comment type="caution">
    <text evidence="1">The sequence shown here is derived from an EMBL/GenBank/DDBJ whole genome shotgun (WGS) entry which is preliminary data.</text>
</comment>
<sequence>MLEIKDKADSLTQVREGERFRVKKEAEQEMGWWGDQLLESYQAGLSSGRLIKVPQEFLVNGLGYRLIYKIRSGQEPGYLSPVAFGLLRVITKSWDERLRDSFAMELPVFLSVTSLYRDPGLQNQFIKSGMNALPLSAHQAGMAIDLDPNGYYQGQSRASVGRGAPEFNEGLILSLGEILEQLKKDGLCNVIYEKAYEENGYTVEERLACVHICVSPRFLSYE</sequence>